<dbReference type="Gene3D" id="3.10.450.40">
    <property type="match status" value="1"/>
</dbReference>
<organism evidence="1 2">
    <name type="scientific">Vibrio mediterranei</name>
    <dbReference type="NCBI Taxonomy" id="689"/>
    <lineage>
        <taxon>Bacteria</taxon>
        <taxon>Pseudomonadati</taxon>
        <taxon>Pseudomonadota</taxon>
        <taxon>Gammaproteobacteria</taxon>
        <taxon>Vibrionales</taxon>
        <taxon>Vibrionaceae</taxon>
        <taxon>Vibrio</taxon>
    </lineage>
</organism>
<protein>
    <submittedName>
        <fullName evidence="1">dTDP-glucose pyrophosphorylase</fullName>
    </submittedName>
</protein>
<reference evidence="1 2" key="1">
    <citation type="submission" date="2018-11" db="EMBL/GenBank/DDBJ databases">
        <title>Complete Genome Sequence of Vbrio mediterranei 117-T6: a Potential Pathogen Bacteria Isolated from the Conchocelis of Pyropia.</title>
        <authorList>
            <person name="Liu Q."/>
        </authorList>
    </citation>
    <scope>NUCLEOTIDE SEQUENCE [LARGE SCALE GENOMIC DNA]</scope>
    <source>
        <strain evidence="1 2">117-T6</strain>
    </source>
</reference>
<evidence type="ECO:0000313" key="2">
    <source>
        <dbReference type="Proteomes" id="UP000279760"/>
    </source>
</evidence>
<dbReference type="AlphaFoldDB" id="A0A3G4VA79"/>
<evidence type="ECO:0000313" key="1">
    <source>
        <dbReference type="EMBL" id="AYV20492.1"/>
    </source>
</evidence>
<gene>
    <name evidence="1" type="ORF">ECB94_03870</name>
</gene>
<dbReference type="SUPFAM" id="SSF160719">
    <property type="entry name" value="gpW/gp25-like"/>
    <property type="match status" value="1"/>
</dbReference>
<dbReference type="Proteomes" id="UP000279760">
    <property type="component" value="Chromosome 1"/>
</dbReference>
<dbReference type="EMBL" id="CP033577">
    <property type="protein sequence ID" value="AYV20492.1"/>
    <property type="molecule type" value="Genomic_DNA"/>
</dbReference>
<name>A0A3G4VA79_9VIBR</name>
<sequence>MATGIHEKTGKIIEGVEELTQRIQRCFKTRRGSLPLDRPYGSNLPSRVDKKVTPELEIDIYADVADALSHPPNGFNDELKLVKSWLVHGENQVTLSMEVELLFDGSVVEISGLSL</sequence>
<proteinExistence type="predicted"/>
<accession>A0A3G4VA79</accession>
<dbReference type="RefSeq" id="WP_124940040.1">
    <property type="nucleotide sequence ID" value="NZ_CP033577.1"/>
</dbReference>